<sequence>MLSFGAGFKCNSCLWEVLRDLDNGNVWKDCIDNYPPNTLVNPFLEKFGWLHDEDPDTFNVPDDYVIP</sequence>
<protein>
    <submittedName>
        <fullName evidence="1">Putative ovule protein</fullName>
    </submittedName>
</protein>
<reference evidence="1" key="1">
    <citation type="submission" date="2015-12" db="EMBL/GenBank/DDBJ databases">
        <title>Gene expression during late stages of embryo sac development: a critical building block for successful pollen-pistil interactions.</title>
        <authorList>
            <person name="Liu Y."/>
            <person name="Joly V."/>
            <person name="Sabar M."/>
            <person name="Matton D.P."/>
        </authorList>
    </citation>
    <scope>NUCLEOTIDE SEQUENCE</scope>
</reference>
<evidence type="ECO:0000313" key="1">
    <source>
        <dbReference type="EMBL" id="JAP07744.1"/>
    </source>
</evidence>
<dbReference type="EMBL" id="GEDG01038136">
    <property type="protein sequence ID" value="JAP07744.1"/>
    <property type="molecule type" value="Transcribed_RNA"/>
</dbReference>
<proteinExistence type="predicted"/>
<dbReference type="AlphaFoldDB" id="A0A0V0GKD0"/>
<name>A0A0V0GKD0_SOLCH</name>
<accession>A0A0V0GKD0</accession>
<organism evidence="1">
    <name type="scientific">Solanum chacoense</name>
    <name type="common">Chaco potato</name>
    <dbReference type="NCBI Taxonomy" id="4108"/>
    <lineage>
        <taxon>Eukaryota</taxon>
        <taxon>Viridiplantae</taxon>
        <taxon>Streptophyta</taxon>
        <taxon>Embryophyta</taxon>
        <taxon>Tracheophyta</taxon>
        <taxon>Spermatophyta</taxon>
        <taxon>Magnoliopsida</taxon>
        <taxon>eudicotyledons</taxon>
        <taxon>Gunneridae</taxon>
        <taxon>Pentapetalae</taxon>
        <taxon>asterids</taxon>
        <taxon>lamiids</taxon>
        <taxon>Solanales</taxon>
        <taxon>Solanaceae</taxon>
        <taxon>Solanoideae</taxon>
        <taxon>Solaneae</taxon>
        <taxon>Solanum</taxon>
    </lineage>
</organism>